<accession>A0A1F6UUS3</accession>
<keyword evidence="1" id="KW-1133">Transmembrane helix</keyword>
<evidence type="ECO:0000313" key="3">
    <source>
        <dbReference type="Proteomes" id="UP000177869"/>
    </source>
</evidence>
<dbReference type="AlphaFoldDB" id="A0A1F6UUS3"/>
<reference evidence="2 3" key="1">
    <citation type="journal article" date="2016" name="Nat. Commun.">
        <title>Thousands of microbial genomes shed light on interconnected biogeochemical processes in an aquifer system.</title>
        <authorList>
            <person name="Anantharaman K."/>
            <person name="Brown C.T."/>
            <person name="Hug L.A."/>
            <person name="Sharon I."/>
            <person name="Castelle C.J."/>
            <person name="Probst A.J."/>
            <person name="Thomas B.C."/>
            <person name="Singh A."/>
            <person name="Wilkins M.J."/>
            <person name="Karaoz U."/>
            <person name="Brodie E.L."/>
            <person name="Williams K.H."/>
            <person name="Hubbard S.S."/>
            <person name="Banfield J.F."/>
        </authorList>
    </citation>
    <scope>NUCLEOTIDE SEQUENCE [LARGE SCALE GENOMIC DNA]</scope>
</reference>
<dbReference type="InterPro" id="IPR007211">
    <property type="entry name" value="DUF378"/>
</dbReference>
<dbReference type="Pfam" id="PF04070">
    <property type="entry name" value="DUF378"/>
    <property type="match status" value="1"/>
</dbReference>
<dbReference type="EMBL" id="MFTI01000006">
    <property type="protein sequence ID" value="OGI61069.1"/>
    <property type="molecule type" value="Genomic_DNA"/>
</dbReference>
<organism evidence="2 3">
    <name type="scientific">Candidatus Nomurabacteria bacterium RIFCSPHIGHO2_01_FULL_38_19</name>
    <dbReference type="NCBI Taxonomy" id="1801732"/>
    <lineage>
        <taxon>Bacteria</taxon>
        <taxon>Candidatus Nomuraibacteriota</taxon>
    </lineage>
</organism>
<gene>
    <name evidence="2" type="ORF">A2814_01880</name>
</gene>
<keyword evidence="1" id="KW-0812">Transmembrane</keyword>
<dbReference type="PANTHER" id="PTHR37304">
    <property type="entry name" value="MEMBRANE PROTEIN-RELATED"/>
    <property type="match status" value="1"/>
</dbReference>
<sequence length="91" mass="9598">MCHGKGGGCCLVHKVSWFLLIIGGVNWGLVGLGMLLSNDWNVVHMILGSWPMLEAVVYLLVGVAAVANIFGCKCKKCMAACAVQGKMEGGM</sequence>
<comment type="caution">
    <text evidence="2">The sequence shown here is derived from an EMBL/GenBank/DDBJ whole genome shotgun (WGS) entry which is preliminary data.</text>
</comment>
<name>A0A1F6UUS3_9BACT</name>
<feature type="transmembrane region" description="Helical" evidence="1">
    <location>
        <begin position="15"/>
        <end position="36"/>
    </location>
</feature>
<proteinExistence type="predicted"/>
<feature type="transmembrane region" description="Helical" evidence="1">
    <location>
        <begin position="48"/>
        <end position="70"/>
    </location>
</feature>
<evidence type="ECO:0000313" key="2">
    <source>
        <dbReference type="EMBL" id="OGI61069.1"/>
    </source>
</evidence>
<keyword evidence="1" id="KW-0472">Membrane</keyword>
<dbReference type="PANTHER" id="PTHR37304:SF1">
    <property type="entry name" value="MEMBRANE PROTEIN"/>
    <property type="match status" value="1"/>
</dbReference>
<evidence type="ECO:0000256" key="1">
    <source>
        <dbReference type="SAM" id="Phobius"/>
    </source>
</evidence>
<dbReference type="Proteomes" id="UP000177869">
    <property type="component" value="Unassembled WGS sequence"/>
</dbReference>
<protein>
    <recommendedName>
        <fullName evidence="4">DUF378 domain-containing protein</fullName>
    </recommendedName>
</protein>
<evidence type="ECO:0008006" key="4">
    <source>
        <dbReference type="Google" id="ProtNLM"/>
    </source>
</evidence>